<dbReference type="NCBIfam" id="NF010061">
    <property type="entry name" value="PRK13538.1"/>
    <property type="match status" value="1"/>
</dbReference>
<dbReference type="Pfam" id="PF00005">
    <property type="entry name" value="ABC_tran"/>
    <property type="match status" value="1"/>
</dbReference>
<keyword evidence="6" id="KW-0472">Membrane</keyword>
<dbReference type="InterPro" id="IPR027417">
    <property type="entry name" value="P-loop_NTPase"/>
</dbReference>
<dbReference type="InterPro" id="IPR017871">
    <property type="entry name" value="ABC_transporter-like_CS"/>
</dbReference>
<dbReference type="PROSITE" id="PS50893">
    <property type="entry name" value="ABC_TRANSPORTER_2"/>
    <property type="match status" value="1"/>
</dbReference>
<evidence type="ECO:0000256" key="6">
    <source>
        <dbReference type="ARBA" id="ARBA00023136"/>
    </source>
</evidence>
<protein>
    <recommendedName>
        <fullName evidence="7">ABC transporter domain-containing protein</fullName>
    </recommendedName>
</protein>
<feature type="domain" description="ABC transporter" evidence="7">
    <location>
        <begin position="7"/>
        <end position="220"/>
    </location>
</feature>
<keyword evidence="4" id="KW-0067">ATP-binding</keyword>
<dbReference type="AlphaFoldDB" id="A0A1D2QT13"/>
<dbReference type="PANTHER" id="PTHR43499:SF1">
    <property type="entry name" value="ABC TRANSPORTER I FAMILY MEMBER 1"/>
    <property type="match status" value="1"/>
</dbReference>
<dbReference type="Proteomes" id="UP000242502">
    <property type="component" value="Unassembled WGS sequence"/>
</dbReference>
<keyword evidence="2" id="KW-0547">Nucleotide-binding</keyword>
<dbReference type="PANTHER" id="PTHR43499">
    <property type="entry name" value="ABC TRANSPORTER I FAMILY MEMBER 1"/>
    <property type="match status" value="1"/>
</dbReference>
<comment type="caution">
    <text evidence="8">The sequence shown here is derived from an EMBL/GenBank/DDBJ whole genome shotgun (WGS) entry which is preliminary data.</text>
</comment>
<keyword evidence="5" id="KW-1278">Translocase</keyword>
<accession>A0A1D2QT13</accession>
<dbReference type="PROSITE" id="PS00211">
    <property type="entry name" value="ABC_TRANSPORTER_1"/>
    <property type="match status" value="1"/>
</dbReference>
<dbReference type="InterPro" id="IPR003439">
    <property type="entry name" value="ABC_transporter-like_ATP-bd"/>
</dbReference>
<proteinExistence type="predicted"/>
<keyword evidence="1" id="KW-0813">Transport</keyword>
<gene>
    <name evidence="8" type="ORF">AB835_02385</name>
</gene>
<dbReference type="GO" id="GO:0016887">
    <property type="term" value="F:ATP hydrolysis activity"/>
    <property type="evidence" value="ECO:0007669"/>
    <property type="project" value="InterPro"/>
</dbReference>
<evidence type="ECO:0000256" key="2">
    <source>
        <dbReference type="ARBA" id="ARBA00022741"/>
    </source>
</evidence>
<evidence type="ECO:0000313" key="8">
    <source>
        <dbReference type="EMBL" id="ODS24732.1"/>
    </source>
</evidence>
<evidence type="ECO:0000256" key="4">
    <source>
        <dbReference type="ARBA" id="ARBA00022840"/>
    </source>
</evidence>
<sequence length="225" mass="25486">MSIVPLLELQQLQCVRDERVLFTGIDYMINSGDIVQIEGPNGSGKTTLLRTLIQLFPHDEGQMLWQGHPVSHVRYDFLSDLLFIGHLPGVKKTLTSRENLNFLANLQGYYTAEQVDEALVQVGLYGYEEVIGYQLSAGQSRRIALARLYLTQARLWILDEPYTALDAQGIGKLEMLFIQHVEQGGAVIFTSHQPSNLSNVKRLSLLDYRPQASHYEMQEEGVDDY</sequence>
<evidence type="ECO:0000256" key="3">
    <source>
        <dbReference type="ARBA" id="ARBA00022748"/>
    </source>
</evidence>
<dbReference type="Gene3D" id="3.40.50.300">
    <property type="entry name" value="P-loop containing nucleotide triphosphate hydrolases"/>
    <property type="match status" value="1"/>
</dbReference>
<dbReference type="GO" id="GO:0017004">
    <property type="term" value="P:cytochrome complex assembly"/>
    <property type="evidence" value="ECO:0007669"/>
    <property type="project" value="UniProtKB-KW"/>
</dbReference>
<evidence type="ECO:0000256" key="1">
    <source>
        <dbReference type="ARBA" id="ARBA00022448"/>
    </source>
</evidence>
<organism evidence="8 9">
    <name type="scientific">Candidatus Endobugula sertula</name>
    <name type="common">Bugula neritina bacterial symbiont</name>
    <dbReference type="NCBI Taxonomy" id="62101"/>
    <lineage>
        <taxon>Bacteria</taxon>
        <taxon>Pseudomonadati</taxon>
        <taxon>Pseudomonadota</taxon>
        <taxon>Gammaproteobacteria</taxon>
        <taxon>Cellvibrionales</taxon>
        <taxon>Cellvibrionaceae</taxon>
        <taxon>Candidatus Endobugula</taxon>
    </lineage>
</organism>
<dbReference type="InterPro" id="IPR003593">
    <property type="entry name" value="AAA+_ATPase"/>
</dbReference>
<dbReference type="SMART" id="SM00382">
    <property type="entry name" value="AAA"/>
    <property type="match status" value="1"/>
</dbReference>
<evidence type="ECO:0000313" key="9">
    <source>
        <dbReference type="Proteomes" id="UP000242502"/>
    </source>
</evidence>
<dbReference type="GO" id="GO:0005524">
    <property type="term" value="F:ATP binding"/>
    <property type="evidence" value="ECO:0007669"/>
    <property type="project" value="UniProtKB-KW"/>
</dbReference>
<dbReference type="InterPro" id="IPR005895">
    <property type="entry name" value="ABC_transptr_haem_export_CcmA"/>
</dbReference>
<dbReference type="EMBL" id="MDLC01000005">
    <property type="protein sequence ID" value="ODS24732.1"/>
    <property type="molecule type" value="Genomic_DNA"/>
</dbReference>
<evidence type="ECO:0000259" key="7">
    <source>
        <dbReference type="PROSITE" id="PS50893"/>
    </source>
</evidence>
<dbReference type="GO" id="GO:0022857">
    <property type="term" value="F:transmembrane transporter activity"/>
    <property type="evidence" value="ECO:0007669"/>
    <property type="project" value="InterPro"/>
</dbReference>
<name>A0A1D2QT13_9GAMM</name>
<dbReference type="STRING" id="62101.AB835_02385"/>
<dbReference type="SUPFAM" id="SSF52540">
    <property type="entry name" value="P-loop containing nucleoside triphosphate hydrolases"/>
    <property type="match status" value="1"/>
</dbReference>
<evidence type="ECO:0000256" key="5">
    <source>
        <dbReference type="ARBA" id="ARBA00022967"/>
    </source>
</evidence>
<dbReference type="NCBIfam" id="TIGR01189">
    <property type="entry name" value="ccmA"/>
    <property type="match status" value="1"/>
</dbReference>
<keyword evidence="3" id="KW-0201">Cytochrome c-type biogenesis</keyword>
<reference evidence="8 9" key="1">
    <citation type="journal article" date="2016" name="Appl. Environ. Microbiol.">
        <title>Lack of Overt Genome Reduction in the Bryostatin-Producing Bryozoan Symbiont "Candidatus Endobugula sertula".</title>
        <authorList>
            <person name="Miller I.J."/>
            <person name="Vanee N."/>
            <person name="Fong S.S."/>
            <person name="Lim-Fong G.E."/>
            <person name="Kwan J.C."/>
        </authorList>
    </citation>
    <scope>NUCLEOTIDE SEQUENCE [LARGE SCALE GENOMIC DNA]</scope>
    <source>
        <strain evidence="8">AB1-4</strain>
    </source>
</reference>